<dbReference type="STRING" id="297318.BK138_34265"/>
<feature type="transmembrane region" description="Helical" evidence="7">
    <location>
        <begin position="12"/>
        <end position="35"/>
    </location>
</feature>
<dbReference type="AlphaFoldDB" id="A0A1R1DZK4"/>
<keyword evidence="6 7" id="KW-0472">Membrane</keyword>
<dbReference type="InterPro" id="IPR000515">
    <property type="entry name" value="MetI-like"/>
</dbReference>
<dbReference type="PANTHER" id="PTHR43744:SF9">
    <property type="entry name" value="POLYGALACTURONAN_RHAMNOGALACTURONAN TRANSPORT SYSTEM PERMEASE PROTEIN YTCP"/>
    <property type="match status" value="1"/>
</dbReference>
<dbReference type="RefSeq" id="WP_076176871.1">
    <property type="nucleotide sequence ID" value="NZ_MRTP01000024.1"/>
</dbReference>
<dbReference type="Proteomes" id="UP000187172">
    <property type="component" value="Unassembled WGS sequence"/>
</dbReference>
<accession>A0A1R1DZK4</accession>
<feature type="transmembrane region" description="Helical" evidence="7">
    <location>
        <begin position="72"/>
        <end position="96"/>
    </location>
</feature>
<feature type="transmembrane region" description="Helical" evidence="7">
    <location>
        <begin position="181"/>
        <end position="203"/>
    </location>
</feature>
<dbReference type="GO" id="GO:0055085">
    <property type="term" value="P:transmembrane transport"/>
    <property type="evidence" value="ECO:0007669"/>
    <property type="project" value="InterPro"/>
</dbReference>
<dbReference type="GO" id="GO:0005886">
    <property type="term" value="C:plasma membrane"/>
    <property type="evidence" value="ECO:0007669"/>
    <property type="project" value="UniProtKB-SubCell"/>
</dbReference>
<dbReference type="CDD" id="cd06261">
    <property type="entry name" value="TM_PBP2"/>
    <property type="match status" value="1"/>
</dbReference>
<dbReference type="Pfam" id="PF00528">
    <property type="entry name" value="BPD_transp_1"/>
    <property type="match status" value="1"/>
</dbReference>
<evidence type="ECO:0000313" key="10">
    <source>
        <dbReference type="Proteomes" id="UP000187172"/>
    </source>
</evidence>
<keyword evidence="2 7" id="KW-0813">Transport</keyword>
<feature type="transmembrane region" description="Helical" evidence="7">
    <location>
        <begin position="108"/>
        <end position="130"/>
    </location>
</feature>
<keyword evidence="3" id="KW-1003">Cell membrane</keyword>
<evidence type="ECO:0000256" key="7">
    <source>
        <dbReference type="RuleBase" id="RU363032"/>
    </source>
</evidence>
<dbReference type="Gene3D" id="1.10.3720.10">
    <property type="entry name" value="MetI-like"/>
    <property type="match status" value="1"/>
</dbReference>
<evidence type="ECO:0000256" key="4">
    <source>
        <dbReference type="ARBA" id="ARBA00022692"/>
    </source>
</evidence>
<keyword evidence="10" id="KW-1185">Reference proteome</keyword>
<evidence type="ECO:0000313" key="9">
    <source>
        <dbReference type="EMBL" id="OMF45034.1"/>
    </source>
</evidence>
<name>A0A1R1DZK4_9BACL</name>
<dbReference type="InterPro" id="IPR035906">
    <property type="entry name" value="MetI-like_sf"/>
</dbReference>
<evidence type="ECO:0000256" key="3">
    <source>
        <dbReference type="ARBA" id="ARBA00022475"/>
    </source>
</evidence>
<evidence type="ECO:0000256" key="5">
    <source>
        <dbReference type="ARBA" id="ARBA00022989"/>
    </source>
</evidence>
<feature type="transmembrane region" description="Helical" evidence="7">
    <location>
        <begin position="142"/>
        <end position="160"/>
    </location>
</feature>
<organism evidence="9 10">
    <name type="scientific">Paenibacillus rhizosphaerae</name>
    <dbReference type="NCBI Taxonomy" id="297318"/>
    <lineage>
        <taxon>Bacteria</taxon>
        <taxon>Bacillati</taxon>
        <taxon>Bacillota</taxon>
        <taxon>Bacilli</taxon>
        <taxon>Bacillales</taxon>
        <taxon>Paenibacillaceae</taxon>
        <taxon>Paenibacillus</taxon>
    </lineage>
</organism>
<evidence type="ECO:0000259" key="8">
    <source>
        <dbReference type="PROSITE" id="PS50928"/>
    </source>
</evidence>
<proteinExistence type="inferred from homology"/>
<evidence type="ECO:0000256" key="6">
    <source>
        <dbReference type="ARBA" id="ARBA00023136"/>
    </source>
</evidence>
<evidence type="ECO:0000256" key="2">
    <source>
        <dbReference type="ARBA" id="ARBA00022448"/>
    </source>
</evidence>
<keyword evidence="5 7" id="KW-1133">Transmembrane helix</keyword>
<comment type="similarity">
    <text evidence="7">Belongs to the binding-protein-dependent transport system permease family.</text>
</comment>
<evidence type="ECO:0000256" key="1">
    <source>
        <dbReference type="ARBA" id="ARBA00004651"/>
    </source>
</evidence>
<sequence>MRNSRGERVFYTLNTVILSLFALSCILPMVHLLALSFSNQDAIVSGLVSLWPVGFTAVAYDKLVNGTQIVKALGNSIEITLVGTFLNLLFTLLCAYPLSRGYMYGRRFFTLAIVFTMLFSGGLIPGYLLVKSLGLINTYGALWLPGLVSVYNMLVMRTFFMGIPEELVEAARIDGCGEWRLLFRVFLPLSLPVIVALGLFYGVGHWNSFFNVLMFINSPEKFNLAVLVQQMIQSQSLLQEIGTMSPEDFASITPESIKSAGVVVMIVPMLILYPFLQRYFIKGILIGAIKG</sequence>
<comment type="subcellular location">
    <subcellularLocation>
        <location evidence="1 7">Cell membrane</location>
        <topology evidence="1 7">Multi-pass membrane protein</topology>
    </subcellularLocation>
</comment>
<gene>
    <name evidence="9" type="ORF">BK138_34265</name>
</gene>
<feature type="domain" description="ABC transmembrane type-1" evidence="8">
    <location>
        <begin position="73"/>
        <end position="276"/>
    </location>
</feature>
<protein>
    <submittedName>
        <fullName evidence="9">ABC transporter permease</fullName>
    </submittedName>
</protein>
<reference evidence="9 10" key="1">
    <citation type="submission" date="2016-11" db="EMBL/GenBank/DDBJ databases">
        <title>Paenibacillus species isolates.</title>
        <authorList>
            <person name="Beno S.M."/>
        </authorList>
    </citation>
    <scope>NUCLEOTIDE SEQUENCE [LARGE SCALE GENOMIC DNA]</scope>
    <source>
        <strain evidence="9 10">FSL R5-0378</strain>
    </source>
</reference>
<dbReference type="EMBL" id="MRTP01000024">
    <property type="protein sequence ID" value="OMF45034.1"/>
    <property type="molecule type" value="Genomic_DNA"/>
</dbReference>
<feature type="transmembrane region" description="Helical" evidence="7">
    <location>
        <begin position="257"/>
        <end position="276"/>
    </location>
</feature>
<dbReference type="PANTHER" id="PTHR43744">
    <property type="entry name" value="ABC TRANSPORTER PERMEASE PROTEIN MG189-RELATED-RELATED"/>
    <property type="match status" value="1"/>
</dbReference>
<comment type="caution">
    <text evidence="9">The sequence shown here is derived from an EMBL/GenBank/DDBJ whole genome shotgun (WGS) entry which is preliminary data.</text>
</comment>
<dbReference type="PROSITE" id="PS50928">
    <property type="entry name" value="ABC_TM1"/>
    <property type="match status" value="1"/>
</dbReference>
<keyword evidence="4 7" id="KW-0812">Transmembrane</keyword>
<dbReference type="SUPFAM" id="SSF161098">
    <property type="entry name" value="MetI-like"/>
    <property type="match status" value="1"/>
</dbReference>
<dbReference type="PROSITE" id="PS51257">
    <property type="entry name" value="PROKAR_LIPOPROTEIN"/>
    <property type="match status" value="1"/>
</dbReference>